<feature type="non-terminal residue" evidence="1">
    <location>
        <position position="111"/>
    </location>
</feature>
<proteinExistence type="predicted"/>
<evidence type="ECO:0000313" key="1">
    <source>
        <dbReference type="EMBL" id="JAS85337.1"/>
    </source>
</evidence>
<dbReference type="EMBL" id="GECU01022369">
    <property type="protein sequence ID" value="JAS85337.1"/>
    <property type="molecule type" value="Transcribed_RNA"/>
</dbReference>
<organism evidence="1">
    <name type="scientific">Homalodisca liturata</name>
    <dbReference type="NCBI Taxonomy" id="320908"/>
    <lineage>
        <taxon>Eukaryota</taxon>
        <taxon>Metazoa</taxon>
        <taxon>Ecdysozoa</taxon>
        <taxon>Arthropoda</taxon>
        <taxon>Hexapoda</taxon>
        <taxon>Insecta</taxon>
        <taxon>Pterygota</taxon>
        <taxon>Neoptera</taxon>
        <taxon>Paraneoptera</taxon>
        <taxon>Hemiptera</taxon>
        <taxon>Auchenorrhyncha</taxon>
        <taxon>Membracoidea</taxon>
        <taxon>Cicadellidae</taxon>
        <taxon>Cicadellinae</taxon>
        <taxon>Proconiini</taxon>
        <taxon>Homalodisca</taxon>
    </lineage>
</organism>
<protein>
    <submittedName>
        <fullName evidence="1">Uncharacterized protein</fullName>
    </submittedName>
</protein>
<gene>
    <name evidence="1" type="ORF">g.58556</name>
</gene>
<accession>A0A1B6IEK1</accession>
<reference evidence="1" key="1">
    <citation type="submission" date="2015-11" db="EMBL/GenBank/DDBJ databases">
        <title>De novo transcriptome assembly of four potential Pierce s Disease insect vectors from Arizona vineyards.</title>
        <authorList>
            <person name="Tassone E.E."/>
        </authorList>
    </citation>
    <scope>NUCLEOTIDE SEQUENCE</scope>
</reference>
<dbReference type="AlphaFoldDB" id="A0A1B6IEK1"/>
<feature type="non-terminal residue" evidence="1">
    <location>
        <position position="1"/>
    </location>
</feature>
<name>A0A1B6IEK1_9HEMI</name>
<sequence>EKVYIISDIQQGIGDMKDVLLVTYAFTGCDTVSAVYKKGKIAPYRKVQANNVLREKLLVFNNPKADPSAVADAGNYFLLAMFGAKNTEDLDCLRYQSYLKAIAKQPIHALL</sequence>